<accession>A0A915HYF8</accession>
<protein>
    <submittedName>
        <fullName evidence="2">C2H2-type domain-containing protein</fullName>
    </submittedName>
</protein>
<keyword evidence="1" id="KW-1185">Reference proteome</keyword>
<dbReference type="Proteomes" id="UP000887565">
    <property type="component" value="Unplaced"/>
</dbReference>
<organism evidence="1 2">
    <name type="scientific">Romanomermis culicivorax</name>
    <name type="common">Nematode worm</name>
    <dbReference type="NCBI Taxonomy" id="13658"/>
    <lineage>
        <taxon>Eukaryota</taxon>
        <taxon>Metazoa</taxon>
        <taxon>Ecdysozoa</taxon>
        <taxon>Nematoda</taxon>
        <taxon>Enoplea</taxon>
        <taxon>Dorylaimia</taxon>
        <taxon>Mermithida</taxon>
        <taxon>Mermithoidea</taxon>
        <taxon>Mermithidae</taxon>
        <taxon>Romanomermis</taxon>
    </lineage>
</organism>
<name>A0A915HYF8_ROMCU</name>
<proteinExistence type="predicted"/>
<evidence type="ECO:0000313" key="2">
    <source>
        <dbReference type="WBParaSite" id="nRc.2.0.1.t06876-RA"/>
    </source>
</evidence>
<dbReference type="AlphaFoldDB" id="A0A915HYF8"/>
<evidence type="ECO:0000313" key="1">
    <source>
        <dbReference type="Proteomes" id="UP000887565"/>
    </source>
</evidence>
<sequence length="140" mass="15843">MSVIGQQKIKTLSCHLCNMFGMEYRGGVSKEHHTKSKCHIFMKNFWENGLWPGPPHKANSQQLTPQIFSFHYEKVSDDPSSKSRGGLILCRLCDEICLDAVGLYQHQSDVKHARMLEKLKLASSHAILRLCPLNACPAYT</sequence>
<reference evidence="2" key="1">
    <citation type="submission" date="2022-11" db="UniProtKB">
        <authorList>
            <consortium name="WormBaseParasite"/>
        </authorList>
    </citation>
    <scope>IDENTIFICATION</scope>
</reference>
<dbReference type="WBParaSite" id="nRc.2.0.1.t06876-RA">
    <property type="protein sequence ID" value="nRc.2.0.1.t06876-RA"/>
    <property type="gene ID" value="nRc.2.0.1.g06876"/>
</dbReference>